<dbReference type="CDD" id="cd05233">
    <property type="entry name" value="SDR_c"/>
    <property type="match status" value="1"/>
</dbReference>
<dbReference type="Gene3D" id="3.40.50.720">
    <property type="entry name" value="NAD(P)-binding Rossmann-like Domain"/>
    <property type="match status" value="2"/>
</dbReference>
<dbReference type="InterPro" id="IPR036291">
    <property type="entry name" value="NAD(P)-bd_dom_sf"/>
</dbReference>
<evidence type="ECO:0008006" key="4">
    <source>
        <dbReference type="Google" id="ProtNLM"/>
    </source>
</evidence>
<dbReference type="GO" id="GO:0016491">
    <property type="term" value="F:oxidoreductase activity"/>
    <property type="evidence" value="ECO:0007669"/>
    <property type="project" value="UniProtKB-KW"/>
</dbReference>
<evidence type="ECO:0000256" key="1">
    <source>
        <dbReference type="ARBA" id="ARBA00006484"/>
    </source>
</evidence>
<reference evidence="3" key="1">
    <citation type="submission" date="2018-05" db="EMBL/GenBank/DDBJ databases">
        <authorList>
            <person name="Lanie J.A."/>
            <person name="Ng W.-L."/>
            <person name="Kazmierczak K.M."/>
            <person name="Andrzejewski T.M."/>
            <person name="Davidsen T.M."/>
            <person name="Wayne K.J."/>
            <person name="Tettelin H."/>
            <person name="Glass J.I."/>
            <person name="Rusch D."/>
            <person name="Podicherti R."/>
            <person name="Tsui H.-C.T."/>
            <person name="Winkler M.E."/>
        </authorList>
    </citation>
    <scope>NUCLEOTIDE SEQUENCE</scope>
</reference>
<evidence type="ECO:0000256" key="2">
    <source>
        <dbReference type="ARBA" id="ARBA00023002"/>
    </source>
</evidence>
<name>A0A381XR75_9ZZZZ</name>
<comment type="similarity">
    <text evidence="1">Belongs to the short-chain dehydrogenases/reductases (SDR) family.</text>
</comment>
<dbReference type="InterPro" id="IPR002347">
    <property type="entry name" value="SDR_fam"/>
</dbReference>
<dbReference type="PRINTS" id="PR00081">
    <property type="entry name" value="GDHRDH"/>
</dbReference>
<accession>A0A381XR75</accession>
<sequence>MSDYVIILGASTGHGGATAKRLAQDGFGIIGFHFDRGEAKKEAQKTIEEVKKLNGDKAHYWNVNAASVETMDKFIPEIKKITGDQPVRLLLHSIAFGTTTNFFGDKPVTQRQMDMTIHVMGNSLLYWTQKLYDAGLLGRGSRIIGLTSEGNYVAMEGYGPVSVAKLAMEGIIRQIGWELGQYGITANSVQAGVTPTRALTKITENWESWVENTKKRNPMRRATRPEDVAGTISMLLKPEADFINCSIIYCDGGESRSGSF</sequence>
<dbReference type="SUPFAM" id="SSF51735">
    <property type="entry name" value="NAD(P)-binding Rossmann-fold domains"/>
    <property type="match status" value="1"/>
</dbReference>
<protein>
    <recommendedName>
        <fullName evidence="4">3-oxoacyl-ACP reductase</fullName>
    </recommendedName>
</protein>
<keyword evidence="2" id="KW-0560">Oxidoreductase</keyword>
<dbReference type="PANTHER" id="PTHR43477:SF1">
    <property type="entry name" value="DIHYDROANTICAPSIN 7-DEHYDROGENASE"/>
    <property type="match status" value="1"/>
</dbReference>
<dbReference type="InterPro" id="IPR051122">
    <property type="entry name" value="SDR_DHRS6-like"/>
</dbReference>
<dbReference type="AlphaFoldDB" id="A0A381XR75"/>
<gene>
    <name evidence="3" type="ORF">METZ01_LOCUS120118</name>
</gene>
<evidence type="ECO:0000313" key="3">
    <source>
        <dbReference type="EMBL" id="SVA67264.1"/>
    </source>
</evidence>
<dbReference type="Pfam" id="PF13561">
    <property type="entry name" value="adh_short_C2"/>
    <property type="match status" value="1"/>
</dbReference>
<organism evidence="3">
    <name type="scientific">marine metagenome</name>
    <dbReference type="NCBI Taxonomy" id="408172"/>
    <lineage>
        <taxon>unclassified sequences</taxon>
        <taxon>metagenomes</taxon>
        <taxon>ecological metagenomes</taxon>
    </lineage>
</organism>
<dbReference type="EMBL" id="UINC01016086">
    <property type="protein sequence ID" value="SVA67264.1"/>
    <property type="molecule type" value="Genomic_DNA"/>
</dbReference>
<dbReference type="PANTHER" id="PTHR43477">
    <property type="entry name" value="DIHYDROANTICAPSIN 7-DEHYDROGENASE"/>
    <property type="match status" value="1"/>
</dbReference>
<proteinExistence type="inferred from homology"/>